<evidence type="ECO:0000256" key="1">
    <source>
        <dbReference type="ARBA" id="ARBA00022917"/>
    </source>
</evidence>
<dbReference type="AlphaFoldDB" id="A0A7S1KMW1"/>
<reference evidence="2" key="1">
    <citation type="submission" date="2021-01" db="EMBL/GenBank/DDBJ databases">
        <authorList>
            <person name="Corre E."/>
            <person name="Pelletier E."/>
            <person name="Niang G."/>
            <person name="Scheremetjew M."/>
            <person name="Finn R."/>
            <person name="Kale V."/>
            <person name="Holt S."/>
            <person name="Cochrane G."/>
            <person name="Meng A."/>
            <person name="Brown T."/>
            <person name="Cohen L."/>
        </authorList>
    </citation>
    <scope>NUCLEOTIDE SEQUENCE</scope>
    <source>
        <strain evidence="2">WS</strain>
    </source>
</reference>
<dbReference type="SUPFAM" id="SSF110993">
    <property type="entry name" value="eIF-2-alpha, C-terminal domain"/>
    <property type="match status" value="1"/>
</dbReference>
<dbReference type="PANTHER" id="PTHR10602">
    <property type="entry name" value="EUKARYOTIC TRANSLATION INITIATION FACTOR 2 SUBUNIT 1"/>
    <property type="match status" value="1"/>
</dbReference>
<dbReference type="PANTHER" id="PTHR10602:SF0">
    <property type="entry name" value="EUKARYOTIC TRANSLATION INITIATION FACTOR 2 SUBUNIT 1"/>
    <property type="match status" value="1"/>
</dbReference>
<dbReference type="GO" id="GO:0005850">
    <property type="term" value="C:eukaryotic translation initiation factor 2 complex"/>
    <property type="evidence" value="ECO:0007669"/>
    <property type="project" value="TreeGrafter"/>
</dbReference>
<proteinExistence type="predicted"/>
<evidence type="ECO:0008006" key="3">
    <source>
        <dbReference type="Google" id="ProtNLM"/>
    </source>
</evidence>
<organism evidence="2">
    <name type="scientific">Percolomonas cosmopolitus</name>
    <dbReference type="NCBI Taxonomy" id="63605"/>
    <lineage>
        <taxon>Eukaryota</taxon>
        <taxon>Discoba</taxon>
        <taxon>Heterolobosea</taxon>
        <taxon>Tetramitia</taxon>
        <taxon>Eutetramitia</taxon>
        <taxon>Percolomonadidae</taxon>
        <taxon>Percolomonas</taxon>
    </lineage>
</organism>
<dbReference type="GO" id="GO:0033290">
    <property type="term" value="C:eukaryotic 48S preinitiation complex"/>
    <property type="evidence" value="ECO:0007669"/>
    <property type="project" value="TreeGrafter"/>
</dbReference>
<dbReference type="GO" id="GO:0043022">
    <property type="term" value="F:ribosome binding"/>
    <property type="evidence" value="ECO:0007669"/>
    <property type="project" value="TreeGrafter"/>
</dbReference>
<dbReference type="Gene3D" id="1.10.150.190">
    <property type="entry name" value="Translation initiation factor 2, subunit 1, domain 2"/>
    <property type="match status" value="1"/>
</dbReference>
<keyword evidence="1" id="KW-0648">Protein biosynthesis</keyword>
<dbReference type="SUPFAM" id="SSF116742">
    <property type="entry name" value="eIF2alpha middle domain-like"/>
    <property type="match status" value="1"/>
</dbReference>
<dbReference type="InterPro" id="IPR024054">
    <property type="entry name" value="TIF2_asu_middle_sf"/>
</dbReference>
<gene>
    <name evidence="2" type="ORF">PCOS0759_LOCUS1971</name>
</gene>
<dbReference type="GO" id="GO:0003743">
    <property type="term" value="F:translation initiation factor activity"/>
    <property type="evidence" value="ECO:0007669"/>
    <property type="project" value="InterPro"/>
</dbReference>
<sequence length="201" mass="22084">MLNCAQVLKIPIRECYERVGWPLYRKFGHAFDGLKLATENPDVVFDGVLDPSADLEDRKMKDTVMKVIMSRLKPKPSKVRADFELTNFSGEGIDGIKAALQAGLAASTTKDSVKINLVAPPLFVMQTTTTDVETGKENLTKCLNVIKETIAERGGVLQIKTAPRSVSAKDDQSLAALMEDLRVKNQEVAGDDDDEEEQIGM</sequence>
<protein>
    <recommendedName>
        <fullName evidence="3">Eukaryotic translation initiation factor 2 subunit 1</fullName>
    </recommendedName>
</protein>
<dbReference type="Pfam" id="PF07541">
    <property type="entry name" value="EIF_2_alpha"/>
    <property type="match status" value="1"/>
</dbReference>
<dbReference type="EMBL" id="HBGD01002352">
    <property type="protein sequence ID" value="CAD9078739.1"/>
    <property type="molecule type" value="Transcribed_RNA"/>
</dbReference>
<accession>A0A7S1KMW1</accession>
<evidence type="ECO:0000313" key="2">
    <source>
        <dbReference type="EMBL" id="CAD9078739.1"/>
    </source>
</evidence>
<dbReference type="Gene3D" id="3.30.70.1130">
    <property type="entry name" value="EIF_2_alpha"/>
    <property type="match status" value="1"/>
</dbReference>
<dbReference type="InterPro" id="IPR024055">
    <property type="entry name" value="TIF2_asu_C"/>
</dbReference>
<name>A0A7S1KMW1_9EUKA</name>
<dbReference type="GO" id="GO:0003723">
    <property type="term" value="F:RNA binding"/>
    <property type="evidence" value="ECO:0007669"/>
    <property type="project" value="InterPro"/>
</dbReference>
<dbReference type="InterPro" id="IPR011488">
    <property type="entry name" value="TIF_2_asu"/>
</dbReference>